<dbReference type="InterPro" id="IPR027417">
    <property type="entry name" value="P-loop_NTPase"/>
</dbReference>
<evidence type="ECO:0000259" key="3">
    <source>
        <dbReference type="SMART" id="SM00129"/>
    </source>
</evidence>
<organism evidence="4 5">
    <name type="scientific">Effrenium voratum</name>
    <dbReference type="NCBI Taxonomy" id="2562239"/>
    <lineage>
        <taxon>Eukaryota</taxon>
        <taxon>Sar</taxon>
        <taxon>Alveolata</taxon>
        <taxon>Dinophyceae</taxon>
        <taxon>Suessiales</taxon>
        <taxon>Symbiodiniaceae</taxon>
        <taxon>Effrenium</taxon>
    </lineage>
</organism>
<feature type="coiled-coil region" evidence="1">
    <location>
        <begin position="716"/>
        <end position="743"/>
    </location>
</feature>
<feature type="coiled-coil region" evidence="1">
    <location>
        <begin position="459"/>
        <end position="515"/>
    </location>
</feature>
<dbReference type="SUPFAM" id="SSF52540">
    <property type="entry name" value="P-loop containing nucleoside triphosphate hydrolases"/>
    <property type="match status" value="1"/>
</dbReference>
<evidence type="ECO:0000256" key="2">
    <source>
        <dbReference type="SAM" id="MobiDB-lite"/>
    </source>
</evidence>
<keyword evidence="1" id="KW-0175">Coiled coil</keyword>
<dbReference type="Gene3D" id="3.40.850.10">
    <property type="entry name" value="Kinesin motor domain"/>
    <property type="match status" value="1"/>
</dbReference>
<feature type="domain" description="Kinesin motor" evidence="3">
    <location>
        <begin position="8"/>
        <end position="336"/>
    </location>
</feature>
<dbReference type="GO" id="GO:0003777">
    <property type="term" value="F:microtubule motor activity"/>
    <property type="evidence" value="ECO:0007669"/>
    <property type="project" value="InterPro"/>
</dbReference>
<dbReference type="AlphaFoldDB" id="A0AA36HTD2"/>
<feature type="compositionally biased region" description="Low complexity" evidence="2">
    <location>
        <begin position="833"/>
        <end position="851"/>
    </location>
</feature>
<accession>A0AA36HTD2</accession>
<dbReference type="GO" id="GO:0005737">
    <property type="term" value="C:cytoplasm"/>
    <property type="evidence" value="ECO:0007669"/>
    <property type="project" value="TreeGrafter"/>
</dbReference>
<keyword evidence="5" id="KW-1185">Reference proteome</keyword>
<dbReference type="InterPro" id="IPR036961">
    <property type="entry name" value="Kinesin_motor_dom_sf"/>
</dbReference>
<dbReference type="InterPro" id="IPR001752">
    <property type="entry name" value="Kinesin_motor_dom"/>
</dbReference>
<dbReference type="EMBL" id="CAUJNA010000220">
    <property type="protein sequence ID" value="CAJ1373863.1"/>
    <property type="molecule type" value="Genomic_DNA"/>
</dbReference>
<evidence type="ECO:0000313" key="5">
    <source>
        <dbReference type="Proteomes" id="UP001178507"/>
    </source>
</evidence>
<protein>
    <recommendedName>
        <fullName evidence="3">Kinesin motor domain-containing protein</fullName>
    </recommendedName>
</protein>
<reference evidence="4" key="1">
    <citation type="submission" date="2023-08" db="EMBL/GenBank/DDBJ databases">
        <authorList>
            <person name="Chen Y."/>
            <person name="Shah S."/>
            <person name="Dougan E. K."/>
            <person name="Thang M."/>
            <person name="Chan C."/>
        </authorList>
    </citation>
    <scope>NUCLEOTIDE SEQUENCE</scope>
</reference>
<dbReference type="GO" id="GO:0005524">
    <property type="term" value="F:ATP binding"/>
    <property type="evidence" value="ECO:0007669"/>
    <property type="project" value="InterPro"/>
</dbReference>
<gene>
    <name evidence="4" type="ORF">EVOR1521_LOCUS3564</name>
</gene>
<dbReference type="Proteomes" id="UP001178507">
    <property type="component" value="Unassembled WGS sequence"/>
</dbReference>
<sequence length="975" mass="109417">MDDALLKPCKVKCSVKVGSPWVWDEEWQDYVEKPGDVSAVGTLVEVKDPKALRAREFRADMVHGPDATNEDVIMCDLAPSLEAVLNGTDSVLFIAGVSDGAQAELMDGAEGLAAAAVWQLAQELHDRQANHRANGAVGYTYHMRLQSFHLSGDSLADLLTDTPEAARLVDMPVGVVAEGVRTASATSADEFMKYVEGAQRRRDPSTRQHGSTVFILDVTQADYYEGWGLHGRFLLIESVVMDCLSEDKGLVQVREGYDRYRGVYHMRSLAKSWKPGEACEVHGSSLTWLLREVFTGGSIEAHFLFCLAQGKAAVSIALMELMEDLGKIQTNPVTQDHRVAGWARAMRCERIALKATEKGGGSVDRDTRSLILELEKRLAAAERTKEEAQRIADARQERAHAFQDKYVVALENQESMNEKLIGTEEEQLKAMQQLIESQMETSEIKDEYSEMQYTDNVLLMMLEQEVAELKESADKKLDDLGTKQAKRLEDAQNSAQDLRARLDALTEAKIQTEIQKEVQKGDLENKLHALRLELREGRLADSVQHVQEKGKYEESMNEELERLRQALEDERSRARQVKDDVHMTVRQQMQREREQMDVVLQEERQQLGLSKEEQQSEVRVALEQAKRQAEESAQAVQQLQREERELREVLADKQLAERQAQQQQSATAEDLQRARRDFHQQLLELAESPAAGPDSPARQSAVASLRGQLAAAGERELAFQGQLDETKDKVAELQRKLRRVCRTALDWAPETATDEERARVEMALESAGEVEISQRPLVIGLSRAQELQKELASLQDQLVHERQEATAARGQHSGDLARLQQEKKKLEEGLRTAEAAAQQAEESMAAQAAQAKDAPPALGLTQIQDRLLAEVQSLRSANQFSAGAAVNADLQEQNRSLQARLSFLEKNSPADRRAQAQRNAFLEKSIRSLEAERSELLVRTTVAEEQLKQLQKHLKEMTEDYQMQILNLKMKGKTG</sequence>
<feature type="coiled-coil region" evidence="1">
    <location>
        <begin position="887"/>
        <end position="967"/>
    </location>
</feature>
<dbReference type="SMART" id="SM00129">
    <property type="entry name" value="KISc"/>
    <property type="match status" value="1"/>
</dbReference>
<dbReference type="GO" id="GO:0008017">
    <property type="term" value="F:microtubule binding"/>
    <property type="evidence" value="ECO:0007669"/>
    <property type="project" value="InterPro"/>
</dbReference>
<proteinExistence type="predicted"/>
<dbReference type="InterPro" id="IPR039873">
    <property type="entry name" value="CCDC78"/>
</dbReference>
<feature type="region of interest" description="Disordered" evidence="2">
    <location>
        <begin position="827"/>
        <end position="852"/>
    </location>
</feature>
<name>A0AA36HTD2_9DINO</name>
<comment type="caution">
    <text evidence="4">The sequence shown here is derived from an EMBL/GenBank/DDBJ whole genome shotgun (WGS) entry which is preliminary data.</text>
</comment>
<feature type="coiled-coil region" evidence="1">
    <location>
        <begin position="549"/>
        <end position="666"/>
    </location>
</feature>
<dbReference type="GO" id="GO:0007018">
    <property type="term" value="P:microtubule-based movement"/>
    <property type="evidence" value="ECO:0007669"/>
    <property type="project" value="InterPro"/>
</dbReference>
<evidence type="ECO:0000256" key="1">
    <source>
        <dbReference type="SAM" id="Coils"/>
    </source>
</evidence>
<dbReference type="PANTHER" id="PTHR22106:SF5">
    <property type="entry name" value="COILED-COIL DOMAIN-CONTAINING PROTEIN 78"/>
    <property type="match status" value="1"/>
</dbReference>
<dbReference type="PANTHER" id="PTHR22106">
    <property type="entry name" value="COILED-COIL DOMAIN-CONTAINING PROTEIN 78"/>
    <property type="match status" value="1"/>
</dbReference>
<evidence type="ECO:0000313" key="4">
    <source>
        <dbReference type="EMBL" id="CAJ1373863.1"/>
    </source>
</evidence>
<feature type="coiled-coil region" evidence="1">
    <location>
        <begin position="371"/>
        <end position="398"/>
    </location>
</feature>